<dbReference type="PRINTS" id="PR00455">
    <property type="entry name" value="HTHTETR"/>
</dbReference>
<dbReference type="SUPFAM" id="SSF46689">
    <property type="entry name" value="Homeodomain-like"/>
    <property type="match status" value="1"/>
</dbReference>
<dbReference type="Gene3D" id="1.10.10.60">
    <property type="entry name" value="Homeodomain-like"/>
    <property type="match status" value="1"/>
</dbReference>
<evidence type="ECO:0000313" key="5">
    <source>
        <dbReference type="Proteomes" id="UP000183263"/>
    </source>
</evidence>
<evidence type="ECO:0000256" key="2">
    <source>
        <dbReference type="ARBA" id="ARBA00023125"/>
    </source>
</evidence>
<dbReference type="Pfam" id="PF00440">
    <property type="entry name" value="TetR_N"/>
    <property type="match status" value="1"/>
</dbReference>
<gene>
    <name evidence="4" type="ORF">SAMN05444695_106203</name>
</gene>
<dbReference type="RefSeq" id="WP_072738328.1">
    <property type="nucleotide sequence ID" value="NZ_CP048813.1"/>
</dbReference>
<dbReference type="PROSITE" id="PS01081">
    <property type="entry name" value="HTH_TETR_1"/>
    <property type="match status" value="1"/>
</dbReference>
<dbReference type="InterPro" id="IPR050109">
    <property type="entry name" value="HTH-type_TetR-like_transc_reg"/>
</dbReference>
<dbReference type="NCBIfam" id="TIGR03968">
    <property type="entry name" value="mycofact_TetR"/>
    <property type="match status" value="1"/>
</dbReference>
<sequence length="204" mass="22529">MGSRTSQLGTSRLGRRPATTQDRISTVGIDLFSKQGFDETSVDEVAEACGIARRTLFRYFPSKNAIPWGDFDAHLATMRERLHTLPPDLTVVDALTAALLEFNTFPVHEASNHRKRMKLILEVPALQAYSVVMYQGWRDVVADYVAERLGTAPTDHVPRTVGHVLLGVAMAAYETWLTNDETALPDLLREGMDCVAGGLTALTR</sequence>
<reference evidence="4 5" key="1">
    <citation type="submission" date="2016-10" db="EMBL/GenBank/DDBJ databases">
        <authorList>
            <person name="de Groot N.N."/>
        </authorList>
    </citation>
    <scope>NUCLEOTIDE SEQUENCE [LARGE SCALE GENOMIC DNA]</scope>
    <source>
        <strain evidence="4 5">DSM 44892</strain>
    </source>
</reference>
<dbReference type="Proteomes" id="UP000183263">
    <property type="component" value="Unassembled WGS sequence"/>
</dbReference>
<dbReference type="InterPro" id="IPR023851">
    <property type="entry name" value="Tscrpt_reg_TetR-type"/>
</dbReference>
<dbReference type="Pfam" id="PF17754">
    <property type="entry name" value="TetR_C_14"/>
    <property type="match status" value="1"/>
</dbReference>
<name>A0A1G8JJ58_9NOCA</name>
<dbReference type="InterPro" id="IPR001647">
    <property type="entry name" value="HTH_TetR"/>
</dbReference>
<dbReference type="PANTHER" id="PTHR30055:SF238">
    <property type="entry name" value="MYCOFACTOCIN BIOSYNTHESIS TRANSCRIPTIONAL REGULATOR MFTR-RELATED"/>
    <property type="match status" value="1"/>
</dbReference>
<dbReference type="PROSITE" id="PS50977">
    <property type="entry name" value="HTH_TETR_2"/>
    <property type="match status" value="1"/>
</dbReference>
<proteinExistence type="predicted"/>
<dbReference type="Gene3D" id="1.10.357.10">
    <property type="entry name" value="Tetracycline Repressor, domain 2"/>
    <property type="match status" value="1"/>
</dbReference>
<keyword evidence="3" id="KW-0804">Transcription</keyword>
<keyword evidence="1" id="KW-0805">Transcription regulation</keyword>
<dbReference type="AlphaFoldDB" id="A0A1G8JJ58"/>
<dbReference type="OrthoDB" id="956698at2"/>
<dbReference type="EMBL" id="FNDN01000006">
    <property type="protein sequence ID" value="SDI31245.1"/>
    <property type="molecule type" value="Genomic_DNA"/>
</dbReference>
<evidence type="ECO:0000256" key="3">
    <source>
        <dbReference type="ARBA" id="ARBA00023163"/>
    </source>
</evidence>
<evidence type="ECO:0000313" key="4">
    <source>
        <dbReference type="EMBL" id="SDI31245.1"/>
    </source>
</evidence>
<keyword evidence="5" id="KW-1185">Reference proteome</keyword>
<protein>
    <submittedName>
        <fullName evidence="4">Mycofactocin system transcriptional regulator</fullName>
    </submittedName>
</protein>
<dbReference type="GO" id="GO:0003700">
    <property type="term" value="F:DNA-binding transcription factor activity"/>
    <property type="evidence" value="ECO:0007669"/>
    <property type="project" value="TreeGrafter"/>
</dbReference>
<dbReference type="PANTHER" id="PTHR30055">
    <property type="entry name" value="HTH-TYPE TRANSCRIPTIONAL REGULATOR RUTR"/>
    <property type="match status" value="1"/>
</dbReference>
<evidence type="ECO:0000256" key="1">
    <source>
        <dbReference type="ARBA" id="ARBA00023015"/>
    </source>
</evidence>
<dbReference type="InterPro" id="IPR009057">
    <property type="entry name" value="Homeodomain-like_sf"/>
</dbReference>
<dbReference type="GO" id="GO:0000976">
    <property type="term" value="F:transcription cis-regulatory region binding"/>
    <property type="evidence" value="ECO:0007669"/>
    <property type="project" value="TreeGrafter"/>
</dbReference>
<dbReference type="InterPro" id="IPR041347">
    <property type="entry name" value="MftR_C"/>
</dbReference>
<organism evidence="4 5">
    <name type="scientific">Rhodococcus triatomae</name>
    <dbReference type="NCBI Taxonomy" id="300028"/>
    <lineage>
        <taxon>Bacteria</taxon>
        <taxon>Bacillati</taxon>
        <taxon>Actinomycetota</taxon>
        <taxon>Actinomycetes</taxon>
        <taxon>Mycobacteriales</taxon>
        <taxon>Nocardiaceae</taxon>
        <taxon>Rhodococcus</taxon>
    </lineage>
</organism>
<dbReference type="InterPro" id="IPR023772">
    <property type="entry name" value="DNA-bd_HTH_TetR-type_CS"/>
</dbReference>
<keyword evidence="2" id="KW-0238">DNA-binding</keyword>
<accession>A0A1G8JJ58</accession>